<dbReference type="PANTHER" id="PTHR43531:SF14">
    <property type="entry name" value="METHYL-ACCEPTING CHEMOTAXIS PROTEIN I-RELATED"/>
    <property type="match status" value="1"/>
</dbReference>
<dbReference type="AlphaFoldDB" id="A0A261UJ27"/>
<evidence type="ECO:0000256" key="4">
    <source>
        <dbReference type="PROSITE-ProRule" id="PRU00284"/>
    </source>
</evidence>
<dbReference type="InterPro" id="IPR004089">
    <property type="entry name" value="MCPsignal_dom"/>
</dbReference>
<dbReference type="InterPro" id="IPR047347">
    <property type="entry name" value="YvaQ-like_sensor"/>
</dbReference>
<keyword evidence="4" id="KW-0807">Transducer</keyword>
<evidence type="ECO:0000313" key="8">
    <source>
        <dbReference type="Proteomes" id="UP000215767"/>
    </source>
</evidence>
<comment type="caution">
    <text evidence="7">The sequence shown here is derived from an EMBL/GenBank/DDBJ whole genome shotgun (WGS) entry which is preliminary data.</text>
</comment>
<dbReference type="Proteomes" id="UP000215767">
    <property type="component" value="Unassembled WGS sequence"/>
</dbReference>
<evidence type="ECO:0000256" key="2">
    <source>
        <dbReference type="ARBA" id="ARBA00022481"/>
    </source>
</evidence>
<keyword evidence="5" id="KW-0812">Transmembrane</keyword>
<comment type="subcellular location">
    <subcellularLocation>
        <location evidence="1">Membrane</location>
    </subcellularLocation>
</comment>
<comment type="similarity">
    <text evidence="3">Belongs to the methyl-accepting chemotaxis (MCP) protein family.</text>
</comment>
<protein>
    <recommendedName>
        <fullName evidence="6">Methyl-accepting transducer domain-containing protein</fullName>
    </recommendedName>
</protein>
<dbReference type="GO" id="GO:0005886">
    <property type="term" value="C:plasma membrane"/>
    <property type="evidence" value="ECO:0007669"/>
    <property type="project" value="TreeGrafter"/>
</dbReference>
<gene>
    <name evidence="7" type="ORF">CAL28_22000</name>
</gene>
<dbReference type="Gene3D" id="1.10.287.950">
    <property type="entry name" value="Methyl-accepting chemotaxis protein"/>
    <property type="match status" value="1"/>
</dbReference>
<feature type="domain" description="Methyl-accepting transducer" evidence="6">
    <location>
        <begin position="272"/>
        <end position="501"/>
    </location>
</feature>
<dbReference type="OrthoDB" id="9806477at2"/>
<dbReference type="SMART" id="SM00283">
    <property type="entry name" value="MA"/>
    <property type="match status" value="1"/>
</dbReference>
<dbReference type="CDD" id="cd19411">
    <property type="entry name" value="MCP2201-like_sensor"/>
    <property type="match status" value="1"/>
</dbReference>
<dbReference type="GO" id="GO:0004888">
    <property type="term" value="F:transmembrane signaling receptor activity"/>
    <property type="evidence" value="ECO:0007669"/>
    <property type="project" value="TreeGrafter"/>
</dbReference>
<dbReference type="PROSITE" id="PS51257">
    <property type="entry name" value="PROKAR_LIPOPROTEIN"/>
    <property type="match status" value="1"/>
</dbReference>
<dbReference type="RefSeq" id="WP_094843302.1">
    <property type="nucleotide sequence ID" value="NZ_NEVS01000004.1"/>
</dbReference>
<reference evidence="8" key="1">
    <citation type="submission" date="2017-05" db="EMBL/GenBank/DDBJ databases">
        <title>Complete and WGS of Bordetella genogroups.</title>
        <authorList>
            <person name="Spilker T."/>
            <person name="Lipuma J."/>
        </authorList>
    </citation>
    <scope>NUCLEOTIDE SEQUENCE [LARGE SCALE GENOMIC DNA]</scope>
    <source>
        <strain evidence="8">AU8856</strain>
    </source>
</reference>
<evidence type="ECO:0000256" key="5">
    <source>
        <dbReference type="SAM" id="Phobius"/>
    </source>
</evidence>
<dbReference type="SUPFAM" id="SSF58104">
    <property type="entry name" value="Methyl-accepting chemotaxis protein (MCP) signaling domain"/>
    <property type="match status" value="1"/>
</dbReference>
<dbReference type="InterPro" id="IPR051310">
    <property type="entry name" value="MCP_chemotaxis"/>
</dbReference>
<feature type="transmembrane region" description="Helical" evidence="5">
    <location>
        <begin position="191"/>
        <end position="211"/>
    </location>
</feature>
<dbReference type="PANTHER" id="PTHR43531">
    <property type="entry name" value="PROTEIN ICFG"/>
    <property type="match status" value="1"/>
</dbReference>
<dbReference type="Pfam" id="PF00015">
    <property type="entry name" value="MCPsignal"/>
    <property type="match status" value="1"/>
</dbReference>
<keyword evidence="5" id="KW-0472">Membrane</keyword>
<keyword evidence="8" id="KW-1185">Reference proteome</keyword>
<evidence type="ECO:0000256" key="3">
    <source>
        <dbReference type="ARBA" id="ARBA00029447"/>
    </source>
</evidence>
<dbReference type="InterPro" id="IPR024478">
    <property type="entry name" value="HlyB_4HB_MCP"/>
</dbReference>
<dbReference type="Pfam" id="PF12729">
    <property type="entry name" value="4HB_MCP_1"/>
    <property type="match status" value="1"/>
</dbReference>
<dbReference type="GO" id="GO:0007165">
    <property type="term" value="P:signal transduction"/>
    <property type="evidence" value="ECO:0007669"/>
    <property type="project" value="UniProtKB-KW"/>
</dbReference>
<name>A0A261UJ27_9BORD</name>
<dbReference type="GO" id="GO:0006935">
    <property type="term" value="P:chemotaxis"/>
    <property type="evidence" value="ECO:0007669"/>
    <property type="project" value="TreeGrafter"/>
</dbReference>
<organism evidence="7 8">
    <name type="scientific">Bordetella genomosp. 11</name>
    <dbReference type="NCBI Taxonomy" id="1416808"/>
    <lineage>
        <taxon>Bacteria</taxon>
        <taxon>Pseudomonadati</taxon>
        <taxon>Pseudomonadota</taxon>
        <taxon>Betaproteobacteria</taxon>
        <taxon>Burkholderiales</taxon>
        <taxon>Alcaligenaceae</taxon>
        <taxon>Bordetella</taxon>
    </lineage>
</organism>
<proteinExistence type="inferred from homology"/>
<keyword evidence="5" id="KW-1133">Transmembrane helix</keyword>
<sequence>MRIKRVSFGRLLGAGFAMVVVLGCSASILARHYLTGIAGDVNLLANVPVDNLIYLQQIKDGIGQRSALARDEILDADRGKRADRTTHQADLARQAGAAIEQLGERVIDSQGADFIKRLQAARPAYDKLLEKVAQAVAGNDIAAATRMVLTELPEVQAAYLNVLNEMAAYQQDQALSVAGDAATAVGQALKIMTALAIFSAVFGAAVAIVIIRSVRRQLGGEPAYAAEIARRIAEGDLSGHVRVRRADASSLLANMEAMRRSLADIVGQVRQSSVSISAGAAQMTAGNEDLSRRTEAQAASLEQTAASMEQMTATVRQTADTVRETAALTMKASEAAAKGGDSVKDVVKTMDDITASATKIGNIISIIDSIAFQTNILALNAAVEAARAGEQGRGFAVVASEVRALAQRSAQAAREITELVQESVAKVRAGSQIVGLAGARINDAVEQVRHVAGLISGMGTAAHEQEQGISQVGVAVTQLDETTQRNAALVEEAAAAAKNLDTQAARLVTLVSAFKVPAAQPAH</sequence>
<dbReference type="EMBL" id="NEVS01000004">
    <property type="protein sequence ID" value="OZI61916.1"/>
    <property type="molecule type" value="Genomic_DNA"/>
</dbReference>
<dbReference type="CDD" id="cd11386">
    <property type="entry name" value="MCP_signal"/>
    <property type="match status" value="1"/>
</dbReference>
<keyword evidence="2" id="KW-0488">Methylation</keyword>
<dbReference type="FunFam" id="1.10.287.950:FF:000001">
    <property type="entry name" value="Methyl-accepting chemotaxis sensory transducer"/>
    <property type="match status" value="1"/>
</dbReference>
<evidence type="ECO:0000313" key="7">
    <source>
        <dbReference type="EMBL" id="OZI61916.1"/>
    </source>
</evidence>
<accession>A0A261UJ27</accession>
<dbReference type="PROSITE" id="PS50111">
    <property type="entry name" value="CHEMOTAXIS_TRANSDUC_2"/>
    <property type="match status" value="1"/>
</dbReference>
<evidence type="ECO:0000256" key="1">
    <source>
        <dbReference type="ARBA" id="ARBA00004370"/>
    </source>
</evidence>
<evidence type="ECO:0000259" key="6">
    <source>
        <dbReference type="PROSITE" id="PS50111"/>
    </source>
</evidence>